<dbReference type="Proteomes" id="UP000887577">
    <property type="component" value="Unplaced"/>
</dbReference>
<name>A0A914YBT8_9BILA</name>
<keyword evidence="1" id="KW-1185">Reference proteome</keyword>
<evidence type="ECO:0000313" key="2">
    <source>
        <dbReference type="WBParaSite" id="PSU_v2.g16223.t1"/>
    </source>
</evidence>
<sequence>MVSADSAPLTIALCGGWFDGIHHLATAVVEPVRGSVGHAVFQLRLVHYLQALVVWGCRSGLGNLDYGGTVFRGGEYALAGCGGRVCRQHLCRGQASALVSGASSPGAGTGSGL</sequence>
<protein>
    <submittedName>
        <fullName evidence="2">Uncharacterized protein</fullName>
    </submittedName>
</protein>
<reference evidence="2" key="1">
    <citation type="submission" date="2022-11" db="UniProtKB">
        <authorList>
            <consortium name="WormBaseParasite"/>
        </authorList>
    </citation>
    <scope>IDENTIFICATION</scope>
</reference>
<dbReference type="AlphaFoldDB" id="A0A914YBT8"/>
<proteinExistence type="predicted"/>
<dbReference type="WBParaSite" id="PSU_v2.g16223.t1">
    <property type="protein sequence ID" value="PSU_v2.g16223.t1"/>
    <property type="gene ID" value="PSU_v2.g16223"/>
</dbReference>
<accession>A0A914YBT8</accession>
<organism evidence="1 2">
    <name type="scientific">Panagrolaimus superbus</name>
    <dbReference type="NCBI Taxonomy" id="310955"/>
    <lineage>
        <taxon>Eukaryota</taxon>
        <taxon>Metazoa</taxon>
        <taxon>Ecdysozoa</taxon>
        <taxon>Nematoda</taxon>
        <taxon>Chromadorea</taxon>
        <taxon>Rhabditida</taxon>
        <taxon>Tylenchina</taxon>
        <taxon>Panagrolaimomorpha</taxon>
        <taxon>Panagrolaimoidea</taxon>
        <taxon>Panagrolaimidae</taxon>
        <taxon>Panagrolaimus</taxon>
    </lineage>
</organism>
<evidence type="ECO:0000313" key="1">
    <source>
        <dbReference type="Proteomes" id="UP000887577"/>
    </source>
</evidence>